<protein>
    <submittedName>
        <fullName evidence="1">Transporter</fullName>
    </submittedName>
</protein>
<dbReference type="EMBL" id="UIDG01000112">
    <property type="protein sequence ID" value="SUS05599.1"/>
    <property type="molecule type" value="Genomic_DNA"/>
</dbReference>
<sequence length="435" mass="47525">MLARNRLIVAVALIALAPMARAQSAPPSASRSASASGDVAVPGATVDQLLVLARRLNPDVAAAALESEAARARVDAAGRLPDPTFATEFKDIDRQRDSALPEELARVEYKIQQSFPLWGKLELQESGARARAGAARETQRTTELEIAARIKTIFAAYYAAFESGRVTRDLYGTVATLADVTQSRYAQGLGEQEDAIRAEVEKTRLRTDLVRFGADQRQRAAQLNALLDRAQDAPLAAPEALRPLPDETLELAALLERARLANPTIGAAGSQITAAEADQALVRKSWYPDVTLGVTFQQFVDQDKRSPGYEAMIGTTIPLQWGLREAWEREAAANVAAARRRQDAADARVRGDLADAFWALDGLRRIGVLLKDVQLPESRLALQTALRGYEQGRSNLNAVLDTEQRVFETMLRLLAVQVEQQVRLAEIERLIGSDL</sequence>
<dbReference type="PANTHER" id="PTHR30203:SF24">
    <property type="entry name" value="BLR4935 PROTEIN"/>
    <property type="match status" value="1"/>
</dbReference>
<accession>A0A380TB18</accession>
<dbReference type="GO" id="GO:0015562">
    <property type="term" value="F:efflux transmembrane transporter activity"/>
    <property type="evidence" value="ECO:0007669"/>
    <property type="project" value="InterPro"/>
</dbReference>
<dbReference type="Gene3D" id="1.20.1600.10">
    <property type="entry name" value="Outer membrane efflux proteins (OEP)"/>
    <property type="match status" value="1"/>
</dbReference>
<dbReference type="InterPro" id="IPR003423">
    <property type="entry name" value="OMP_efflux"/>
</dbReference>
<dbReference type="Pfam" id="PF02321">
    <property type="entry name" value="OEP"/>
    <property type="match status" value="2"/>
</dbReference>
<name>A0A380TB18_9ZZZZ</name>
<dbReference type="PANTHER" id="PTHR30203">
    <property type="entry name" value="OUTER MEMBRANE CATION EFFLUX PROTEIN"/>
    <property type="match status" value="1"/>
</dbReference>
<proteinExistence type="predicted"/>
<evidence type="ECO:0000313" key="1">
    <source>
        <dbReference type="EMBL" id="SUS05599.1"/>
    </source>
</evidence>
<reference evidence="1" key="1">
    <citation type="submission" date="2018-07" db="EMBL/GenBank/DDBJ databases">
        <authorList>
            <person name="Quirk P.G."/>
            <person name="Krulwich T.A."/>
        </authorList>
    </citation>
    <scope>NUCLEOTIDE SEQUENCE</scope>
</reference>
<gene>
    <name evidence="1" type="ORF">DF3PB_20067</name>
</gene>
<dbReference type="AlphaFoldDB" id="A0A380TB18"/>
<organism evidence="1">
    <name type="scientific">metagenome</name>
    <dbReference type="NCBI Taxonomy" id="256318"/>
    <lineage>
        <taxon>unclassified sequences</taxon>
        <taxon>metagenomes</taxon>
    </lineage>
</organism>
<dbReference type="SUPFAM" id="SSF56954">
    <property type="entry name" value="Outer membrane efflux proteins (OEP)"/>
    <property type="match status" value="1"/>
</dbReference>
<dbReference type="InterPro" id="IPR010131">
    <property type="entry name" value="MdtP/NodT-like"/>
</dbReference>